<protein>
    <recommendedName>
        <fullName evidence="13">G-protein coupled receptors family 1 profile domain-containing protein</fullName>
    </recommendedName>
</protein>
<dbReference type="PANTHER" id="PTHR24249">
    <property type="entry name" value="HISTAMINE RECEPTOR-RELATED G-PROTEIN COUPLED RECEPTOR"/>
    <property type="match status" value="1"/>
</dbReference>
<evidence type="ECO:0000256" key="2">
    <source>
        <dbReference type="ARBA" id="ARBA00022475"/>
    </source>
</evidence>
<evidence type="ECO:0000256" key="3">
    <source>
        <dbReference type="ARBA" id="ARBA00022692"/>
    </source>
</evidence>
<dbReference type="AlphaFoldDB" id="A0A6B0RFI4"/>
<dbReference type="PRINTS" id="PR01830">
    <property type="entry name" value="TRACEAMINER"/>
</dbReference>
<evidence type="ECO:0000256" key="1">
    <source>
        <dbReference type="ARBA" id="ARBA00004651"/>
    </source>
</evidence>
<keyword evidence="3 11" id="KW-0812">Transmembrane</keyword>
<evidence type="ECO:0000256" key="9">
    <source>
        <dbReference type="ARBA" id="ARBA00023180"/>
    </source>
</evidence>
<keyword evidence="6 12" id="KW-0472">Membrane</keyword>
<dbReference type="GO" id="GO:0005886">
    <property type="term" value="C:plasma membrane"/>
    <property type="evidence" value="ECO:0007669"/>
    <property type="project" value="UniProtKB-SubCell"/>
</dbReference>
<keyword evidence="9" id="KW-0325">Glycoprotein</keyword>
<comment type="subcellular location">
    <subcellularLocation>
        <location evidence="1">Cell membrane</location>
        <topology evidence="1">Multi-pass membrane protein</topology>
    </subcellularLocation>
</comment>
<accession>A0A6B0RFI4</accession>
<keyword evidence="10 11" id="KW-0807">Transducer</keyword>
<comment type="similarity">
    <text evidence="11">Belongs to the G-protein coupled receptor 1 family.</text>
</comment>
<feature type="domain" description="G-protein coupled receptors family 1 profile" evidence="13">
    <location>
        <begin position="152"/>
        <end position="560"/>
    </location>
</feature>
<keyword evidence="4 12" id="KW-1133">Transmembrane helix</keyword>
<evidence type="ECO:0000313" key="15">
    <source>
        <dbReference type="Proteomes" id="UP000322234"/>
    </source>
</evidence>
<dbReference type="PROSITE" id="PS50262">
    <property type="entry name" value="G_PROTEIN_RECEP_F1_2"/>
    <property type="match status" value="2"/>
</dbReference>
<sequence length="608" mass="67171">MVNNFSQAEAVELCYQNINGSCVKTPYTPGPRAILYAVLGLGAVLAVFGNLLVIIVILHFKQLHTPTNFLIASLACADFLVGVTVMPFSTVRAEKKQASNCRTMTSNLSQPDTVQFCYENVNRSCIKSSYSPASWVILYTVFGFGSLLAIFGNFLVMMSVLHFKQLHSPANFLIASLACTDFLVGVTVMPFSMVRSVESCWYFGARFCALHSSCDVAFCYSSLFHLCFISIDRYVAVTDPLVYPTKFTVSVSGVCICISWILPIVYSGAVFYTGVSEDGMEELVSALNCVGGCQIVINQGWVLISVLIFFIPSLIMVILYGKIFIVAKQQALKIENTGSKAESQRSPPDPVHNVWFWSCAGYIWKSLGNDFHSPLQAAAFSNQFFDRFPGLCGLHGGSDCDALQHSELPSTTCALSLWTGANAVGLEDLVSALTCVGGCQIAINQSWVLVNFLLFFIPTLVMIVLYSKIFLIAEQQARKIESLNIKTGQCSESYQDRVAKRERKAVRTLGVAVLAFLVSWLPYFLDAITDAFLGFITPTYVYEILVWIAYYNSAMNPLIYAFFYPWFRKAIKLIVTGKVLRANSSTVNLFSGFVVIRCQDLKVSVTSL</sequence>
<evidence type="ECO:0000256" key="4">
    <source>
        <dbReference type="ARBA" id="ARBA00022989"/>
    </source>
</evidence>
<keyword evidence="8 11" id="KW-0675">Receptor</keyword>
<dbReference type="InterPro" id="IPR000276">
    <property type="entry name" value="GPCR_Rhodpsn"/>
</dbReference>
<dbReference type="Gene3D" id="1.20.1070.10">
    <property type="entry name" value="Rhodopsin 7-helix transmembrane proteins"/>
    <property type="match status" value="3"/>
</dbReference>
<feature type="transmembrane region" description="Helical" evidence="12">
    <location>
        <begin position="69"/>
        <end position="89"/>
    </location>
</feature>
<evidence type="ECO:0000256" key="5">
    <source>
        <dbReference type="ARBA" id="ARBA00023040"/>
    </source>
</evidence>
<feature type="transmembrane region" description="Helical" evidence="12">
    <location>
        <begin position="33"/>
        <end position="57"/>
    </location>
</feature>
<keyword evidence="2" id="KW-1003">Cell membrane</keyword>
<feature type="transmembrane region" description="Helical" evidence="12">
    <location>
        <begin position="544"/>
        <end position="563"/>
    </location>
</feature>
<dbReference type="InterPro" id="IPR050569">
    <property type="entry name" value="TAAR"/>
</dbReference>
<feature type="domain" description="G-protein coupled receptors family 1 profile" evidence="13">
    <location>
        <begin position="49"/>
        <end position="88"/>
    </location>
</feature>
<evidence type="ECO:0000256" key="11">
    <source>
        <dbReference type="RuleBase" id="RU000688"/>
    </source>
</evidence>
<feature type="transmembrane region" description="Helical" evidence="12">
    <location>
        <begin position="301"/>
        <end position="321"/>
    </location>
</feature>
<dbReference type="PROSITE" id="PS00237">
    <property type="entry name" value="G_PROTEIN_RECEP_F1_1"/>
    <property type="match status" value="1"/>
</dbReference>
<evidence type="ECO:0000256" key="7">
    <source>
        <dbReference type="ARBA" id="ARBA00023157"/>
    </source>
</evidence>
<dbReference type="SUPFAM" id="SSF81321">
    <property type="entry name" value="Family A G protein-coupled receptor-like"/>
    <property type="match status" value="3"/>
</dbReference>
<feature type="transmembrane region" description="Helical" evidence="12">
    <location>
        <begin position="172"/>
        <end position="193"/>
    </location>
</feature>
<dbReference type="Proteomes" id="UP000322234">
    <property type="component" value="Unassembled WGS sequence"/>
</dbReference>
<dbReference type="PRINTS" id="PR00237">
    <property type="entry name" value="GPCRRHODOPSN"/>
</dbReference>
<reference evidence="14" key="1">
    <citation type="submission" date="2019-10" db="EMBL/GenBank/DDBJ databases">
        <title>The sequence and de novo assembly of the wild yak genome.</title>
        <authorList>
            <person name="Liu Y."/>
        </authorList>
    </citation>
    <scope>NUCLEOTIDE SEQUENCE [LARGE SCALE GENOMIC DNA]</scope>
    <source>
        <strain evidence="14">WY2019</strain>
    </source>
</reference>
<keyword evidence="5 11" id="KW-0297">G-protein coupled receptor</keyword>
<evidence type="ECO:0000256" key="10">
    <source>
        <dbReference type="ARBA" id="ARBA00023224"/>
    </source>
</evidence>
<dbReference type="GO" id="GO:0001594">
    <property type="term" value="F:trace-amine receptor activity"/>
    <property type="evidence" value="ECO:0007669"/>
    <property type="project" value="InterPro"/>
</dbReference>
<gene>
    <name evidence="14" type="ORF">E5288_WYG003399</name>
</gene>
<feature type="transmembrane region" description="Helical" evidence="12">
    <location>
        <begin position="247"/>
        <end position="272"/>
    </location>
</feature>
<keyword evidence="7" id="KW-1015">Disulfide bond</keyword>
<evidence type="ECO:0000256" key="8">
    <source>
        <dbReference type="ARBA" id="ARBA00023170"/>
    </source>
</evidence>
<feature type="transmembrane region" description="Helical" evidence="12">
    <location>
        <begin position="505"/>
        <end position="524"/>
    </location>
</feature>
<dbReference type="PANTHER" id="PTHR24249:SF374">
    <property type="entry name" value="TRACE AMINE ASSOCIATED RECEPTOR 8"/>
    <property type="match status" value="1"/>
</dbReference>
<dbReference type="InterPro" id="IPR009132">
    <property type="entry name" value="TAAR_fam"/>
</dbReference>
<comment type="caution">
    <text evidence="14">The sequence shown here is derived from an EMBL/GenBank/DDBJ whole genome shotgun (WGS) entry which is preliminary data.</text>
</comment>
<evidence type="ECO:0000256" key="6">
    <source>
        <dbReference type="ARBA" id="ARBA00023136"/>
    </source>
</evidence>
<feature type="transmembrane region" description="Helical" evidence="12">
    <location>
        <begin position="447"/>
        <end position="471"/>
    </location>
</feature>
<evidence type="ECO:0000256" key="12">
    <source>
        <dbReference type="SAM" id="Phobius"/>
    </source>
</evidence>
<evidence type="ECO:0000313" key="14">
    <source>
        <dbReference type="EMBL" id="MXQ88750.1"/>
    </source>
</evidence>
<proteinExistence type="inferred from homology"/>
<name>A0A6B0RFI4_9CETA</name>
<keyword evidence="15" id="KW-1185">Reference proteome</keyword>
<dbReference type="InterPro" id="IPR017452">
    <property type="entry name" value="GPCR_Rhodpsn_7TM"/>
</dbReference>
<dbReference type="SMART" id="SM01381">
    <property type="entry name" value="7TM_GPCR_Srsx"/>
    <property type="match status" value="1"/>
</dbReference>
<organism evidence="14 15">
    <name type="scientific">Bos mutus</name>
    <name type="common">wild yak</name>
    <dbReference type="NCBI Taxonomy" id="72004"/>
    <lineage>
        <taxon>Eukaryota</taxon>
        <taxon>Metazoa</taxon>
        <taxon>Chordata</taxon>
        <taxon>Craniata</taxon>
        <taxon>Vertebrata</taxon>
        <taxon>Euteleostomi</taxon>
        <taxon>Mammalia</taxon>
        <taxon>Eutheria</taxon>
        <taxon>Laurasiatheria</taxon>
        <taxon>Artiodactyla</taxon>
        <taxon>Ruminantia</taxon>
        <taxon>Pecora</taxon>
        <taxon>Bovidae</taxon>
        <taxon>Bovinae</taxon>
        <taxon>Bos</taxon>
    </lineage>
</organism>
<dbReference type="Pfam" id="PF00001">
    <property type="entry name" value="7tm_1"/>
    <property type="match status" value="3"/>
</dbReference>
<dbReference type="EMBL" id="VBQZ03000048">
    <property type="protein sequence ID" value="MXQ88750.1"/>
    <property type="molecule type" value="Genomic_DNA"/>
</dbReference>
<feature type="transmembrane region" description="Helical" evidence="12">
    <location>
        <begin position="136"/>
        <end position="160"/>
    </location>
</feature>
<dbReference type="FunFam" id="1.20.1070.10:FF:000030">
    <property type="entry name" value="trace amine-associated receptor 1"/>
    <property type="match status" value="1"/>
</dbReference>
<evidence type="ECO:0000259" key="13">
    <source>
        <dbReference type="PROSITE" id="PS50262"/>
    </source>
</evidence>